<comment type="caution">
    <text evidence="2">The sequence shown here is derived from an EMBL/GenBank/DDBJ whole genome shotgun (WGS) entry which is preliminary data.</text>
</comment>
<dbReference type="SMART" id="SM01324">
    <property type="entry name" value="YARHG"/>
    <property type="match status" value="1"/>
</dbReference>
<evidence type="ECO:0000259" key="1">
    <source>
        <dbReference type="SMART" id="SM01324"/>
    </source>
</evidence>
<dbReference type="InterPro" id="IPR028080">
    <property type="entry name" value="DUF4454"/>
</dbReference>
<dbReference type="Pfam" id="PF14628">
    <property type="entry name" value="DUF4454"/>
    <property type="match status" value="1"/>
</dbReference>
<dbReference type="EMBL" id="DXEU01000058">
    <property type="protein sequence ID" value="HIX51829.1"/>
    <property type="molecule type" value="Genomic_DNA"/>
</dbReference>
<dbReference type="InterPro" id="IPR025582">
    <property type="entry name" value="YARHG_dom"/>
</dbReference>
<organism evidence="2 3">
    <name type="scientific">Candidatus Lachnoclostridium stercoripullorum</name>
    <dbReference type="NCBI Taxonomy" id="2838635"/>
    <lineage>
        <taxon>Bacteria</taxon>
        <taxon>Bacillati</taxon>
        <taxon>Bacillota</taxon>
        <taxon>Clostridia</taxon>
        <taxon>Lachnospirales</taxon>
        <taxon>Lachnospiraceae</taxon>
    </lineage>
</organism>
<gene>
    <name evidence="2" type="ORF">IAA28_03355</name>
</gene>
<sequence>QLRPETREICRTYFKAGDYRRQMTIVPGGRQDRNRVTVNLYRQDGQGMGKNLERQMDFWYEDGVSRYSTPVGGPDGVLDANSPSASVIFQEDGGVALYSAAMEEAEGVYYPEEDLLWAEAFERPLNRADTAGMSQGTLRLLRNQYYAVYGRKFDDPQLAEYFSGQPWYRPAVEAADFSDDWLPVLFRRNISFIKEQEETCDEMAAASWEAEWEKLAAAPYLHILPESGEYQVDFSSRPETAVDRGIYWETVGRISLPLTLTPEEYETVMKENGTVEIVVDELTGETEQVRRSGNYNYGECMLLAPGETEETANYCYLTYRALEGDYFLWRDSADTVFKPVYEGPIFVLKGAEMEWYNYFAMIQEKVSEEGGDRREIQFDGSVGNYYGNVPYFDEKGYLKGLYYFGD</sequence>
<evidence type="ECO:0000313" key="3">
    <source>
        <dbReference type="Proteomes" id="UP000886780"/>
    </source>
</evidence>
<protein>
    <submittedName>
        <fullName evidence="2">DUF4454 domain-containing protein</fullName>
    </submittedName>
</protein>
<dbReference type="Gene3D" id="1.20.58.1690">
    <property type="match status" value="1"/>
</dbReference>
<feature type="non-terminal residue" evidence="2">
    <location>
        <position position="1"/>
    </location>
</feature>
<dbReference type="Pfam" id="PF13308">
    <property type="entry name" value="YARHG"/>
    <property type="match status" value="1"/>
</dbReference>
<evidence type="ECO:0000313" key="2">
    <source>
        <dbReference type="EMBL" id="HIX51829.1"/>
    </source>
</evidence>
<dbReference type="AlphaFoldDB" id="A0A9D1W3P4"/>
<feature type="domain" description="YARHG" evidence="1">
    <location>
        <begin position="113"/>
        <end position="198"/>
    </location>
</feature>
<dbReference type="Proteomes" id="UP000886780">
    <property type="component" value="Unassembled WGS sequence"/>
</dbReference>
<reference evidence="2" key="1">
    <citation type="journal article" date="2021" name="PeerJ">
        <title>Extensive microbial diversity within the chicken gut microbiome revealed by metagenomics and culture.</title>
        <authorList>
            <person name="Gilroy R."/>
            <person name="Ravi A."/>
            <person name="Getino M."/>
            <person name="Pursley I."/>
            <person name="Horton D.L."/>
            <person name="Alikhan N.F."/>
            <person name="Baker D."/>
            <person name="Gharbi K."/>
            <person name="Hall N."/>
            <person name="Watson M."/>
            <person name="Adriaenssens E.M."/>
            <person name="Foster-Nyarko E."/>
            <person name="Jarju S."/>
            <person name="Secka A."/>
            <person name="Antonio M."/>
            <person name="Oren A."/>
            <person name="Chaudhuri R.R."/>
            <person name="La Ragione R."/>
            <person name="Hildebrand F."/>
            <person name="Pallen M.J."/>
        </authorList>
    </citation>
    <scope>NUCLEOTIDE SEQUENCE</scope>
    <source>
        <strain evidence="2">ChiGjej4B4-12881</strain>
    </source>
</reference>
<dbReference type="InterPro" id="IPR038434">
    <property type="entry name" value="YARHG_sf"/>
</dbReference>
<name>A0A9D1W3P4_9FIRM</name>
<proteinExistence type="predicted"/>
<accession>A0A9D1W3P4</accession>
<reference evidence="2" key="2">
    <citation type="submission" date="2021-04" db="EMBL/GenBank/DDBJ databases">
        <authorList>
            <person name="Gilroy R."/>
        </authorList>
    </citation>
    <scope>NUCLEOTIDE SEQUENCE</scope>
    <source>
        <strain evidence="2">ChiGjej4B4-12881</strain>
    </source>
</reference>